<feature type="transmembrane region" description="Helical" evidence="21">
    <location>
        <begin position="303"/>
        <end position="325"/>
    </location>
</feature>
<name>A0A1F7YC94_9BACT</name>
<evidence type="ECO:0000256" key="4">
    <source>
        <dbReference type="ARBA" id="ARBA00022618"/>
    </source>
</evidence>
<evidence type="ECO:0000313" key="23">
    <source>
        <dbReference type="Proteomes" id="UP000178851"/>
    </source>
</evidence>
<dbReference type="GO" id="GO:0015648">
    <property type="term" value="F:lipid-linked peptidoglycan transporter activity"/>
    <property type="evidence" value="ECO:0007669"/>
    <property type="project" value="TreeGrafter"/>
</dbReference>
<evidence type="ECO:0000256" key="7">
    <source>
        <dbReference type="ARBA" id="ARBA00022692"/>
    </source>
</evidence>
<accession>A0A1F7YC94</accession>
<keyword evidence="8" id="KW-0133">Cell shape</keyword>
<evidence type="ECO:0000256" key="12">
    <source>
        <dbReference type="ARBA" id="ARBA00023306"/>
    </source>
</evidence>
<keyword evidence="9" id="KW-0573">Peptidoglycan synthesis</keyword>
<keyword evidence="12" id="KW-0131">Cell cycle</keyword>
<dbReference type="GO" id="GO:0032153">
    <property type="term" value="C:cell division site"/>
    <property type="evidence" value="ECO:0007669"/>
    <property type="project" value="TreeGrafter"/>
</dbReference>
<evidence type="ECO:0000256" key="13">
    <source>
        <dbReference type="ARBA" id="ARBA00023316"/>
    </source>
</evidence>
<feature type="transmembrane region" description="Helical" evidence="21">
    <location>
        <begin position="259"/>
        <end position="282"/>
    </location>
</feature>
<dbReference type="PANTHER" id="PTHR30474">
    <property type="entry name" value="CELL CYCLE PROTEIN"/>
    <property type="match status" value="1"/>
</dbReference>
<gene>
    <name evidence="22" type="ORF">A2627_03055</name>
</gene>
<evidence type="ECO:0000256" key="6">
    <source>
        <dbReference type="ARBA" id="ARBA00022679"/>
    </source>
</evidence>
<keyword evidence="10 21" id="KW-1133">Transmembrane helix</keyword>
<sequence>MKAQKFAYDRGLVVLTLILTFLGLVAIADISAPQAQNLFSDSFYYVKQQIVWVFIGLFIFFSASKIHYSFWRKLSPFIFWGSLVFLVLVLIPGIGSRFLGARRWIIIGPLTFQPSEFVKLSLAIYIASLSQSHKRPLSFIVPLILVGLLVMLQPDLGTTIGILGIALTQLFVAGFALLPFIGIIFAGGIMGTFLILISDYRRNRLLTYLKASSDPLGKSYHIRQIFLALGSGGFFGLGIGNSRQKYLFLPEAATDSLFAIVAEEVGFLGSTLLLILFFVMFYKLIKIAINAPDSFSKILSTGVAAWFGIQTFLNIGSMVAVIPLTGIPLPFFSYGGSSLVALLFALGIVLNISKYINRNDFSARKRR</sequence>
<keyword evidence="7 21" id="KW-0812">Transmembrane</keyword>
<feature type="transmembrane region" description="Helical" evidence="21">
    <location>
        <begin position="77"/>
        <end position="98"/>
    </location>
</feature>
<dbReference type="GO" id="GO:0009252">
    <property type="term" value="P:peptidoglycan biosynthetic process"/>
    <property type="evidence" value="ECO:0007669"/>
    <property type="project" value="UniProtKB-KW"/>
</dbReference>
<evidence type="ECO:0000256" key="1">
    <source>
        <dbReference type="ARBA" id="ARBA00004651"/>
    </source>
</evidence>
<evidence type="ECO:0000256" key="14">
    <source>
        <dbReference type="ARBA" id="ARBA00032370"/>
    </source>
</evidence>
<dbReference type="NCBIfam" id="TIGR02614">
    <property type="entry name" value="ftsW"/>
    <property type="match status" value="1"/>
</dbReference>
<keyword evidence="6" id="KW-0808">Transferase</keyword>
<evidence type="ECO:0000256" key="19">
    <source>
        <dbReference type="ARBA" id="ARBA00044770"/>
    </source>
</evidence>
<evidence type="ECO:0000256" key="8">
    <source>
        <dbReference type="ARBA" id="ARBA00022960"/>
    </source>
</evidence>
<reference evidence="22 23" key="1">
    <citation type="journal article" date="2016" name="Nat. Commun.">
        <title>Thousands of microbial genomes shed light on interconnected biogeochemical processes in an aquifer system.</title>
        <authorList>
            <person name="Anantharaman K."/>
            <person name="Brown C.T."/>
            <person name="Hug L.A."/>
            <person name="Sharon I."/>
            <person name="Castelle C.J."/>
            <person name="Probst A.J."/>
            <person name="Thomas B.C."/>
            <person name="Singh A."/>
            <person name="Wilkins M.J."/>
            <person name="Karaoz U."/>
            <person name="Brodie E.L."/>
            <person name="Williams K.H."/>
            <person name="Hubbard S.S."/>
            <person name="Banfield J.F."/>
        </authorList>
    </citation>
    <scope>NUCLEOTIDE SEQUENCE [LARGE SCALE GENOMIC DNA]</scope>
</reference>
<comment type="catalytic activity">
    <reaction evidence="20">
        <text>[GlcNAc-(1-&gt;4)-Mur2Ac(oyl-L-Ala-gamma-D-Glu-L-Lys-D-Ala-D-Ala)](n)-di-trans,octa-cis-undecaprenyl diphosphate + beta-D-GlcNAc-(1-&gt;4)-Mur2Ac(oyl-L-Ala-gamma-D-Glu-L-Lys-D-Ala-D-Ala)-di-trans,octa-cis-undecaprenyl diphosphate = [GlcNAc-(1-&gt;4)-Mur2Ac(oyl-L-Ala-gamma-D-Glu-L-Lys-D-Ala-D-Ala)](n+1)-di-trans,octa-cis-undecaprenyl diphosphate + di-trans,octa-cis-undecaprenyl diphosphate + H(+)</text>
        <dbReference type="Rhea" id="RHEA:23708"/>
        <dbReference type="Rhea" id="RHEA-COMP:9602"/>
        <dbReference type="Rhea" id="RHEA-COMP:9603"/>
        <dbReference type="ChEBI" id="CHEBI:15378"/>
        <dbReference type="ChEBI" id="CHEBI:58405"/>
        <dbReference type="ChEBI" id="CHEBI:60033"/>
        <dbReference type="ChEBI" id="CHEBI:78435"/>
        <dbReference type="EC" id="2.4.99.28"/>
    </reaction>
</comment>
<comment type="pathway">
    <text evidence="2">Cell wall biogenesis; peptidoglycan biosynthesis.</text>
</comment>
<feature type="transmembrane region" description="Helical" evidence="21">
    <location>
        <begin position="12"/>
        <end position="30"/>
    </location>
</feature>
<keyword evidence="5" id="KW-0328">Glycosyltransferase</keyword>
<dbReference type="GO" id="GO:0071555">
    <property type="term" value="P:cell wall organization"/>
    <property type="evidence" value="ECO:0007669"/>
    <property type="project" value="UniProtKB-KW"/>
</dbReference>
<comment type="subcellular location">
    <subcellularLocation>
        <location evidence="1">Cell membrane</location>
        <topology evidence="1">Multi-pass membrane protein</topology>
    </subcellularLocation>
</comment>
<feature type="transmembrane region" description="Helical" evidence="21">
    <location>
        <begin position="104"/>
        <end position="127"/>
    </location>
</feature>
<feature type="transmembrane region" description="Helical" evidence="21">
    <location>
        <begin position="139"/>
        <end position="165"/>
    </location>
</feature>
<evidence type="ECO:0000256" key="3">
    <source>
        <dbReference type="ARBA" id="ARBA00022475"/>
    </source>
</evidence>
<feature type="transmembrane region" description="Helical" evidence="21">
    <location>
        <begin position="50"/>
        <end position="70"/>
    </location>
</feature>
<evidence type="ECO:0000256" key="9">
    <source>
        <dbReference type="ARBA" id="ARBA00022984"/>
    </source>
</evidence>
<dbReference type="GO" id="GO:0008360">
    <property type="term" value="P:regulation of cell shape"/>
    <property type="evidence" value="ECO:0007669"/>
    <property type="project" value="UniProtKB-KW"/>
</dbReference>
<evidence type="ECO:0000256" key="15">
    <source>
        <dbReference type="ARBA" id="ARBA00033270"/>
    </source>
</evidence>
<dbReference type="AlphaFoldDB" id="A0A1F7YC94"/>
<evidence type="ECO:0000256" key="11">
    <source>
        <dbReference type="ARBA" id="ARBA00023136"/>
    </source>
</evidence>
<evidence type="ECO:0000256" key="18">
    <source>
        <dbReference type="ARBA" id="ARBA00041418"/>
    </source>
</evidence>
<feature type="transmembrane region" description="Helical" evidence="21">
    <location>
        <begin position="220"/>
        <end position="239"/>
    </location>
</feature>
<dbReference type="GO" id="GO:0008955">
    <property type="term" value="F:peptidoglycan glycosyltransferase activity"/>
    <property type="evidence" value="ECO:0007669"/>
    <property type="project" value="UniProtKB-EC"/>
</dbReference>
<evidence type="ECO:0000256" key="17">
    <source>
        <dbReference type="ARBA" id="ARBA00041185"/>
    </source>
</evidence>
<evidence type="ECO:0000256" key="16">
    <source>
        <dbReference type="ARBA" id="ARBA00038053"/>
    </source>
</evidence>
<dbReference type="GO" id="GO:0005886">
    <property type="term" value="C:plasma membrane"/>
    <property type="evidence" value="ECO:0007669"/>
    <property type="project" value="UniProtKB-SubCell"/>
</dbReference>
<feature type="transmembrane region" description="Helical" evidence="21">
    <location>
        <begin position="331"/>
        <end position="357"/>
    </location>
</feature>
<feature type="transmembrane region" description="Helical" evidence="21">
    <location>
        <begin position="171"/>
        <end position="199"/>
    </location>
</feature>
<comment type="caution">
    <text evidence="22">The sequence shown here is derived from an EMBL/GenBank/DDBJ whole genome shotgun (WGS) entry which is preliminary data.</text>
</comment>
<evidence type="ECO:0000256" key="10">
    <source>
        <dbReference type="ARBA" id="ARBA00022989"/>
    </source>
</evidence>
<keyword evidence="13" id="KW-0961">Cell wall biogenesis/degradation</keyword>
<evidence type="ECO:0000256" key="5">
    <source>
        <dbReference type="ARBA" id="ARBA00022676"/>
    </source>
</evidence>
<keyword evidence="11 21" id="KW-0472">Membrane</keyword>
<dbReference type="Proteomes" id="UP000178851">
    <property type="component" value="Unassembled WGS sequence"/>
</dbReference>
<dbReference type="EC" id="2.4.99.28" evidence="19"/>
<protein>
    <recommendedName>
        <fullName evidence="17">Probable peptidoglycan glycosyltransferase FtsW</fullName>
        <ecNumber evidence="19">2.4.99.28</ecNumber>
    </recommendedName>
    <alternativeName>
        <fullName evidence="18">Cell division protein FtsW</fullName>
    </alternativeName>
    <alternativeName>
        <fullName evidence="15">Cell wall polymerase</fullName>
    </alternativeName>
    <alternativeName>
        <fullName evidence="14">Peptidoglycan polymerase</fullName>
    </alternativeName>
</protein>
<dbReference type="InterPro" id="IPR001182">
    <property type="entry name" value="FtsW/RodA"/>
</dbReference>
<evidence type="ECO:0000313" key="22">
    <source>
        <dbReference type="EMBL" id="OGM24921.1"/>
    </source>
</evidence>
<dbReference type="PANTHER" id="PTHR30474:SF2">
    <property type="entry name" value="PEPTIDOGLYCAN GLYCOSYLTRANSFERASE FTSW-RELATED"/>
    <property type="match status" value="1"/>
</dbReference>
<dbReference type="Pfam" id="PF01098">
    <property type="entry name" value="FTSW_RODA_SPOVE"/>
    <property type="match status" value="1"/>
</dbReference>
<dbReference type="GO" id="GO:0051301">
    <property type="term" value="P:cell division"/>
    <property type="evidence" value="ECO:0007669"/>
    <property type="project" value="UniProtKB-KW"/>
</dbReference>
<keyword evidence="3" id="KW-1003">Cell membrane</keyword>
<dbReference type="EMBL" id="MGGI01000025">
    <property type="protein sequence ID" value="OGM24921.1"/>
    <property type="molecule type" value="Genomic_DNA"/>
</dbReference>
<evidence type="ECO:0000256" key="2">
    <source>
        <dbReference type="ARBA" id="ARBA00004752"/>
    </source>
</evidence>
<organism evidence="22 23">
    <name type="scientific">Candidatus Woesebacteria bacterium RIFCSPHIGHO2_01_FULL_39_28</name>
    <dbReference type="NCBI Taxonomy" id="1802496"/>
    <lineage>
        <taxon>Bacteria</taxon>
        <taxon>Candidatus Woeseibacteriota</taxon>
    </lineage>
</organism>
<evidence type="ECO:0000256" key="20">
    <source>
        <dbReference type="ARBA" id="ARBA00049902"/>
    </source>
</evidence>
<keyword evidence="4 22" id="KW-0132">Cell division</keyword>
<dbReference type="InterPro" id="IPR013437">
    <property type="entry name" value="FtsW"/>
</dbReference>
<comment type="similarity">
    <text evidence="16">Belongs to the SEDS family. FtsW subfamily.</text>
</comment>
<proteinExistence type="inferred from homology"/>
<evidence type="ECO:0000256" key="21">
    <source>
        <dbReference type="SAM" id="Phobius"/>
    </source>
</evidence>